<dbReference type="PANTHER" id="PTHR30319">
    <property type="entry name" value="PHENYLACETIC ACID REGULATOR-RELATED TRANSCRIPTIONAL REPRESSOR"/>
    <property type="match status" value="1"/>
</dbReference>
<evidence type="ECO:0000313" key="5">
    <source>
        <dbReference type="EMBL" id="XCH30233.1"/>
    </source>
</evidence>
<evidence type="ECO:0000259" key="3">
    <source>
        <dbReference type="Pfam" id="PF08223"/>
    </source>
</evidence>
<reference evidence="5" key="1">
    <citation type="submission" date="2024-06" db="EMBL/GenBank/DDBJ databases">
        <title>Complete genome sequence of the cellulolytic actinobacterium, Cellulosimicrobium ES-005.</title>
        <authorList>
            <person name="Matthews C.T."/>
            <person name="Underwood K.D."/>
            <person name="Ghanchi K.M."/>
            <person name="Fields S.D."/>
            <person name="Gardner S.G."/>
        </authorList>
    </citation>
    <scope>NUCLEOTIDE SEQUENCE</scope>
    <source>
        <strain evidence="5">ES-005</strain>
    </source>
</reference>
<organism evidence="5">
    <name type="scientific">Cellulosimicrobium sp. ES-005</name>
    <dbReference type="NCBI Taxonomy" id="3163031"/>
    <lineage>
        <taxon>Bacteria</taxon>
        <taxon>Bacillati</taxon>
        <taxon>Actinomycetota</taxon>
        <taxon>Actinomycetes</taxon>
        <taxon>Micrococcales</taxon>
        <taxon>Promicromonosporaceae</taxon>
        <taxon>Cellulosimicrobium</taxon>
    </lineage>
</organism>
<dbReference type="PANTHER" id="PTHR30319:SF1">
    <property type="entry name" value="TRANSCRIPTIONAL REPRESSOR PAAX"/>
    <property type="match status" value="1"/>
</dbReference>
<feature type="domain" description="Transcriptional repressor PaaX-like C-terminal" evidence="3">
    <location>
        <begin position="229"/>
        <end position="290"/>
    </location>
</feature>
<dbReference type="Gene3D" id="1.20.58.1460">
    <property type="match status" value="1"/>
</dbReference>
<dbReference type="RefSeq" id="WP_353708217.1">
    <property type="nucleotide sequence ID" value="NZ_CP159290.1"/>
</dbReference>
<feature type="domain" description="Transcriptional repressor PaaX-like N-terminal" evidence="2">
    <location>
        <begin position="13"/>
        <end position="78"/>
    </location>
</feature>
<dbReference type="PIRSF" id="PIRSF020623">
    <property type="entry name" value="PaaX"/>
    <property type="match status" value="1"/>
</dbReference>
<dbReference type="EMBL" id="CP159290">
    <property type="protein sequence ID" value="XCH30233.1"/>
    <property type="molecule type" value="Genomic_DNA"/>
</dbReference>
<dbReference type="Pfam" id="PF07848">
    <property type="entry name" value="PaaX"/>
    <property type="match status" value="1"/>
</dbReference>
<feature type="domain" description="Transcriptional repressor PaaX-like central Cas2-like" evidence="4">
    <location>
        <begin position="101"/>
        <end position="168"/>
    </location>
</feature>
<dbReference type="Gene3D" id="1.10.10.10">
    <property type="entry name" value="Winged helix-like DNA-binding domain superfamily/Winged helix DNA-binding domain"/>
    <property type="match status" value="1"/>
</dbReference>
<dbReference type="Pfam" id="PF08223">
    <property type="entry name" value="PaaX_C"/>
    <property type="match status" value="1"/>
</dbReference>
<dbReference type="InterPro" id="IPR012906">
    <property type="entry name" value="PaaX-like_N"/>
</dbReference>
<sequence length="295" mass="31236">MILDDLDSRPGSTTSLLRTVVGLYLRDLGGAVAVADLVELLGALDVPPVGARGAVSRAKAKGLLVPETVGGRAGYSLAPDAARMLARGDRRIFAYRQQGDDDPWCLVSFSLPEERRAVRHQLRRHLAWIGAGTVADGLWIAPGHLVDEVEEILVGLGVREAATVFVAGPPRVAGSFADAAARWWDLDRVAALHRDFLARHGGSRPGAARPDGVRPDGVRPDGVRPHGGDASPRAAFARWVRAVDDWRPVPYADPGLPLSALPADWPGAASVALFDGLRADLAAAAADHVRVVVGR</sequence>
<accession>A0AAU8G063</accession>
<evidence type="ECO:0000256" key="1">
    <source>
        <dbReference type="SAM" id="MobiDB-lite"/>
    </source>
</evidence>
<dbReference type="InterPro" id="IPR048846">
    <property type="entry name" value="PaaX-like_central"/>
</dbReference>
<feature type="region of interest" description="Disordered" evidence="1">
    <location>
        <begin position="202"/>
        <end position="231"/>
    </location>
</feature>
<gene>
    <name evidence="5" type="ORF">ABRQ22_00610</name>
</gene>
<dbReference type="AlphaFoldDB" id="A0AAU8G063"/>
<name>A0AAU8G063_9MICO</name>
<feature type="compositionally biased region" description="Basic and acidic residues" evidence="1">
    <location>
        <begin position="211"/>
        <end position="227"/>
    </location>
</feature>
<dbReference type="InterPro" id="IPR013225">
    <property type="entry name" value="PaaX_C"/>
</dbReference>
<dbReference type="InterPro" id="IPR011965">
    <property type="entry name" value="PaaX_trns_reg"/>
</dbReference>
<dbReference type="Gene3D" id="3.30.70.2650">
    <property type="match status" value="1"/>
</dbReference>
<evidence type="ECO:0000259" key="2">
    <source>
        <dbReference type="Pfam" id="PF07848"/>
    </source>
</evidence>
<dbReference type="Pfam" id="PF20803">
    <property type="entry name" value="PaaX_M"/>
    <property type="match status" value="1"/>
</dbReference>
<evidence type="ECO:0000259" key="4">
    <source>
        <dbReference type="Pfam" id="PF20803"/>
    </source>
</evidence>
<protein>
    <submittedName>
        <fullName evidence="5">PaaX family transcriptional regulator C-terminal domain-containing protein</fullName>
    </submittedName>
</protein>
<dbReference type="GO" id="GO:0006351">
    <property type="term" value="P:DNA-templated transcription"/>
    <property type="evidence" value="ECO:0007669"/>
    <property type="project" value="InterPro"/>
</dbReference>
<proteinExistence type="predicted"/>
<dbReference type="InterPro" id="IPR036388">
    <property type="entry name" value="WH-like_DNA-bd_sf"/>
</dbReference>